<dbReference type="AlphaFoldDB" id="A0A1S9UI82"/>
<dbReference type="InterPro" id="IPR010310">
    <property type="entry name" value="T7SS_ESAT-6-like"/>
</dbReference>
<evidence type="ECO:0000256" key="1">
    <source>
        <dbReference type="ARBA" id="ARBA00004613"/>
    </source>
</evidence>
<dbReference type="InterPro" id="IPR036689">
    <property type="entry name" value="ESAT-6-like_sf"/>
</dbReference>
<sequence>MEIKVKPEQLEQIAKNISEMQTHSQNIQQNLNQSMFSIQMQWQGAASQHFYGEYMRSMRLMESYIRNLQVTEKELRRIAQKFRQADEEYQKKQNEKLKETHKKEKKHEKSWWEKGIEGAAEFIGVNDAIRAVTGKDPITGKELSTKERLIAAGWTLLNFVPVGKVASLAGKGIKYVASSFGKTIVKAGKGLGEGITMVAGKAVVDGIKTATHKVKEGVNFVASTAKGFADKIGSLWNKGATTVKTTLLQGNEKIQHAVKTLLEYKWIPGVGKAYIMSGVGMVREMGQHSLKDAYQYMTSKGVKGTVGANNFKFGDNAKNHLKNVENISTKKGVSGGHNMDEFYNALKNQGVDVEDLIVSKKSHPSIEGIYEIEYKIPRKDMAGNIAEPISYKNIKEPKTIYDPAMISDDKIYQWGKEAMQKGTINGRLVEGTASNGLKFRGYLNDAGEITNFFPILD</sequence>
<accession>A0A1S9UI82</accession>
<comment type="subcellular location">
    <subcellularLocation>
        <location evidence="1">Secreted</location>
    </subcellularLocation>
</comment>
<dbReference type="CDD" id="cd20686">
    <property type="entry name" value="CdiA-CT_Ec-like"/>
    <property type="match status" value="1"/>
</dbReference>
<proteinExistence type="predicted"/>
<evidence type="ECO:0000313" key="7">
    <source>
        <dbReference type="Proteomes" id="UP000191124"/>
    </source>
</evidence>
<reference evidence="6 7" key="1">
    <citation type="submission" date="2017-01" db="EMBL/GenBank/DDBJ databases">
        <title>Bacillus cereus isolates.</title>
        <authorList>
            <person name="Beno S.M."/>
        </authorList>
    </citation>
    <scope>NUCLEOTIDE SEQUENCE [LARGE SCALE GENOMIC DNA]</scope>
    <source>
        <strain evidence="6 7">FSL M7-1219</strain>
    </source>
</reference>
<dbReference type="Pfam" id="PF14449">
    <property type="entry name" value="PT-TG"/>
    <property type="match status" value="1"/>
</dbReference>
<name>A0A1S9UI82_BACCE</name>
<dbReference type="NCBIfam" id="TIGR03930">
    <property type="entry name" value="WXG100_ESAT6"/>
    <property type="match status" value="1"/>
</dbReference>
<keyword evidence="3" id="KW-0175">Coiled coil</keyword>
<dbReference type="Pfam" id="PF14436">
    <property type="entry name" value="EndoU_bacteria"/>
    <property type="match status" value="1"/>
</dbReference>
<organism evidence="6 7">
    <name type="scientific">Bacillus cereus</name>
    <dbReference type="NCBI Taxonomy" id="1396"/>
    <lineage>
        <taxon>Bacteria</taxon>
        <taxon>Bacillati</taxon>
        <taxon>Bacillota</taxon>
        <taxon>Bacilli</taxon>
        <taxon>Bacillales</taxon>
        <taxon>Bacillaceae</taxon>
        <taxon>Bacillus</taxon>
        <taxon>Bacillus cereus group</taxon>
    </lineage>
</organism>
<dbReference type="Gene3D" id="1.10.287.850">
    <property type="entry name" value="HP0062-like domain"/>
    <property type="match status" value="1"/>
</dbReference>
<dbReference type="InterPro" id="IPR027797">
    <property type="entry name" value="PT-TG_dom"/>
</dbReference>
<evidence type="ECO:0000259" key="4">
    <source>
        <dbReference type="Pfam" id="PF14436"/>
    </source>
</evidence>
<dbReference type="InterPro" id="IPR029501">
    <property type="entry name" value="EndoU_bac"/>
</dbReference>
<feature type="domain" description="Bacterial EndoU nuclease" evidence="4">
    <location>
        <begin position="315"/>
        <end position="455"/>
    </location>
</feature>
<feature type="domain" description="Pre-toxin TG" evidence="5">
    <location>
        <begin position="108"/>
        <end position="174"/>
    </location>
</feature>
<evidence type="ECO:0000256" key="3">
    <source>
        <dbReference type="SAM" id="Coils"/>
    </source>
</evidence>
<dbReference type="GO" id="GO:0004519">
    <property type="term" value="F:endonuclease activity"/>
    <property type="evidence" value="ECO:0007669"/>
    <property type="project" value="InterPro"/>
</dbReference>
<keyword evidence="2" id="KW-0964">Secreted</keyword>
<evidence type="ECO:0000259" key="5">
    <source>
        <dbReference type="Pfam" id="PF14449"/>
    </source>
</evidence>
<comment type="caution">
    <text evidence="6">The sequence shown here is derived from an EMBL/GenBank/DDBJ whole genome shotgun (WGS) entry which is preliminary data.</text>
</comment>
<dbReference type="SUPFAM" id="SSF140453">
    <property type="entry name" value="EsxAB dimer-like"/>
    <property type="match status" value="1"/>
</dbReference>
<dbReference type="EMBL" id="MUAL01000055">
    <property type="protein sequence ID" value="OOR21943.1"/>
    <property type="molecule type" value="Genomic_DNA"/>
</dbReference>
<dbReference type="RefSeq" id="WP_078181470.1">
    <property type="nucleotide sequence ID" value="NZ_MUAL01000055.1"/>
</dbReference>
<evidence type="ECO:0000313" key="6">
    <source>
        <dbReference type="EMBL" id="OOR21943.1"/>
    </source>
</evidence>
<dbReference type="Proteomes" id="UP000191124">
    <property type="component" value="Unassembled WGS sequence"/>
</dbReference>
<protein>
    <submittedName>
        <fullName evidence="6">Type VII secretion protein</fullName>
    </submittedName>
</protein>
<feature type="coiled-coil region" evidence="3">
    <location>
        <begin position="61"/>
        <end position="95"/>
    </location>
</feature>
<evidence type="ECO:0000256" key="2">
    <source>
        <dbReference type="ARBA" id="ARBA00022525"/>
    </source>
</evidence>
<gene>
    <name evidence="6" type="ORF">BW892_21210</name>
</gene>
<dbReference type="Pfam" id="PF06013">
    <property type="entry name" value="WXG100"/>
    <property type="match status" value="1"/>
</dbReference>
<dbReference type="GO" id="GO:0005576">
    <property type="term" value="C:extracellular region"/>
    <property type="evidence" value="ECO:0007669"/>
    <property type="project" value="UniProtKB-SubCell"/>
</dbReference>